<dbReference type="AlphaFoldDB" id="A0A964WZ58"/>
<keyword evidence="1" id="KW-1133">Transmembrane helix</keyword>
<keyword evidence="3" id="KW-1185">Reference proteome</keyword>
<sequence length="230" mass="26180">MNTRKKTARLAGLYYLFNVVLSVLYMEYIPSLIPVWNNPESTLENLINHETLFRVGILLGIAVHISFILLPITLHKLLGHINKHFALMMVVFALISVPISFTLLIDQYELLGIFKDYGTMDLIGQREAGLEVLTFYETLYDGFLLCQTYWGLWLFPFGYLVFKSGFLPKFLGIALMLGCITYMIDIIGSTLFANYHEHVDTMTLIIPAAIGEIGICLWLLIIGTKDNIKF</sequence>
<feature type="transmembrane region" description="Helical" evidence="1">
    <location>
        <begin position="201"/>
        <end position="222"/>
    </location>
</feature>
<reference evidence="2" key="1">
    <citation type="submission" date="2020-01" db="EMBL/GenBank/DDBJ databases">
        <title>Muricauda ochracea sp. nov., isolated from a tidal flat of Garorim bay in Korea.</title>
        <authorList>
            <person name="Kim D."/>
            <person name="Yoo Y."/>
            <person name="Kim J.-J."/>
        </authorList>
    </citation>
    <scope>NUCLEOTIDE SEQUENCE</scope>
    <source>
        <strain evidence="2">JGD-17</strain>
    </source>
</reference>
<feature type="transmembrane region" description="Helical" evidence="1">
    <location>
        <begin position="174"/>
        <end position="195"/>
    </location>
</feature>
<name>A0A964WZ58_9FLAO</name>
<feature type="transmembrane region" description="Helical" evidence="1">
    <location>
        <begin position="142"/>
        <end position="162"/>
    </location>
</feature>
<feature type="transmembrane region" description="Helical" evidence="1">
    <location>
        <begin position="12"/>
        <end position="33"/>
    </location>
</feature>
<dbReference type="Pfam" id="PF14329">
    <property type="entry name" value="DUF4386"/>
    <property type="match status" value="1"/>
</dbReference>
<gene>
    <name evidence="2" type="ORF">GTQ34_16300</name>
</gene>
<comment type="caution">
    <text evidence="2">The sequence shown here is derived from an EMBL/GenBank/DDBJ whole genome shotgun (WGS) entry which is preliminary data.</text>
</comment>
<evidence type="ECO:0000256" key="1">
    <source>
        <dbReference type="SAM" id="Phobius"/>
    </source>
</evidence>
<protein>
    <submittedName>
        <fullName evidence="2">DUF4386 family protein</fullName>
    </submittedName>
</protein>
<organism evidence="2 3">
    <name type="scientific">Flagellimonas ochracea</name>
    <dbReference type="NCBI Taxonomy" id="2696472"/>
    <lineage>
        <taxon>Bacteria</taxon>
        <taxon>Pseudomonadati</taxon>
        <taxon>Bacteroidota</taxon>
        <taxon>Flavobacteriia</taxon>
        <taxon>Flavobacteriales</taxon>
        <taxon>Flavobacteriaceae</taxon>
        <taxon>Flagellimonas</taxon>
    </lineage>
</organism>
<evidence type="ECO:0000313" key="2">
    <source>
        <dbReference type="EMBL" id="NAY93474.1"/>
    </source>
</evidence>
<keyword evidence="1" id="KW-0812">Transmembrane</keyword>
<feature type="transmembrane region" description="Helical" evidence="1">
    <location>
        <begin position="85"/>
        <end position="105"/>
    </location>
</feature>
<feature type="transmembrane region" description="Helical" evidence="1">
    <location>
        <begin position="53"/>
        <end position="73"/>
    </location>
</feature>
<evidence type="ECO:0000313" key="3">
    <source>
        <dbReference type="Proteomes" id="UP000667650"/>
    </source>
</evidence>
<proteinExistence type="predicted"/>
<dbReference type="InterPro" id="IPR025495">
    <property type="entry name" value="DUF4386"/>
</dbReference>
<accession>A0A964WZ58</accession>
<dbReference type="EMBL" id="JAAABI010000013">
    <property type="protein sequence ID" value="NAY93474.1"/>
    <property type="molecule type" value="Genomic_DNA"/>
</dbReference>
<dbReference type="Proteomes" id="UP000667650">
    <property type="component" value="Unassembled WGS sequence"/>
</dbReference>
<dbReference type="RefSeq" id="WP_166524885.1">
    <property type="nucleotide sequence ID" value="NZ_JAAABI010000013.1"/>
</dbReference>
<keyword evidence="1" id="KW-0472">Membrane</keyword>